<protein>
    <submittedName>
        <fullName evidence="1">Uncharacterized protein</fullName>
    </submittedName>
</protein>
<dbReference type="AlphaFoldDB" id="A0A4Z1P5S1"/>
<reference evidence="1 2" key="1">
    <citation type="submission" date="2019-04" db="EMBL/GenBank/DDBJ databases">
        <title>High contiguity whole genome sequence and gene annotation resource for two Venturia nashicola isolates.</title>
        <authorList>
            <person name="Prokchorchik M."/>
            <person name="Won K."/>
            <person name="Lee Y."/>
            <person name="Choi E.D."/>
            <person name="Segonzac C."/>
            <person name="Sohn K.H."/>
        </authorList>
    </citation>
    <scope>NUCLEOTIDE SEQUENCE [LARGE SCALE GENOMIC DNA]</scope>
    <source>
        <strain evidence="1 2">PRI2</strain>
    </source>
</reference>
<accession>A0A4Z1P5S1</accession>
<dbReference type="EMBL" id="SNSC02000012">
    <property type="protein sequence ID" value="TID19733.1"/>
    <property type="molecule type" value="Genomic_DNA"/>
</dbReference>
<gene>
    <name evidence="1" type="ORF">E6O75_ATG07071</name>
</gene>
<organism evidence="1 2">
    <name type="scientific">Venturia nashicola</name>
    <dbReference type="NCBI Taxonomy" id="86259"/>
    <lineage>
        <taxon>Eukaryota</taxon>
        <taxon>Fungi</taxon>
        <taxon>Dikarya</taxon>
        <taxon>Ascomycota</taxon>
        <taxon>Pezizomycotina</taxon>
        <taxon>Dothideomycetes</taxon>
        <taxon>Pleosporomycetidae</taxon>
        <taxon>Venturiales</taxon>
        <taxon>Venturiaceae</taxon>
        <taxon>Venturia</taxon>
    </lineage>
</organism>
<evidence type="ECO:0000313" key="2">
    <source>
        <dbReference type="Proteomes" id="UP000298493"/>
    </source>
</evidence>
<evidence type="ECO:0000313" key="1">
    <source>
        <dbReference type="EMBL" id="TID19733.1"/>
    </source>
</evidence>
<name>A0A4Z1P5S1_9PEZI</name>
<keyword evidence="2" id="KW-1185">Reference proteome</keyword>
<comment type="caution">
    <text evidence="1">The sequence shown here is derived from an EMBL/GenBank/DDBJ whole genome shotgun (WGS) entry which is preliminary data.</text>
</comment>
<proteinExistence type="predicted"/>
<sequence length="118" mass="13070">MATIMSWPLCLLHLHIPSMPRKGLYPGLRHEKCHDLLPIDSEVGVICCSLSTIPLGTHAIRSELLRHIHDSVYQTTIAFRDAATRPIMQVSCRFGHTILISLPGSVCIEKAESTQSAQ</sequence>
<dbReference type="Proteomes" id="UP000298493">
    <property type="component" value="Unassembled WGS sequence"/>
</dbReference>